<dbReference type="InterPro" id="IPR055166">
    <property type="entry name" value="Transc_reg_Sar_Rot_HTH"/>
</dbReference>
<feature type="domain" description="HTH marR-type" evidence="7">
    <location>
        <begin position="1"/>
        <end position="139"/>
    </location>
</feature>
<dbReference type="RefSeq" id="WP_081001920.1">
    <property type="nucleotide sequence ID" value="NZ_CP012573.1"/>
</dbReference>
<evidence type="ECO:0000313" key="9">
    <source>
        <dbReference type="Proteomes" id="UP000503164"/>
    </source>
</evidence>
<dbReference type="SUPFAM" id="SSF46785">
    <property type="entry name" value="Winged helix' DNA-binding domain"/>
    <property type="match status" value="1"/>
</dbReference>
<gene>
    <name evidence="8" type="ORF">GW570_02540</name>
</gene>
<dbReference type="Proteomes" id="UP000503164">
    <property type="component" value="Chromosome"/>
</dbReference>
<dbReference type="EMBL" id="CP048049">
    <property type="protein sequence ID" value="QIS46254.1"/>
    <property type="molecule type" value="Genomic_DNA"/>
</dbReference>
<reference evidence="8 9" key="1">
    <citation type="journal article" date="2020" name="Mol. Plant Pathol.">
        <title>Plasmid composition and the chpG gene determine the virulence level of Clavibacter capsici natural isolates in pepper.</title>
        <authorList>
            <person name="Hwang I.S."/>
            <person name="Lee H.M."/>
            <person name="Oh E.J."/>
            <person name="Lee S."/>
            <person name="Heu S."/>
            <person name="Oh C.S."/>
        </authorList>
    </citation>
    <scope>NUCLEOTIDE SEQUENCE [LARGE SCALE GENOMIC DNA]</scope>
    <source>
        <strain evidence="8 9">1101</strain>
    </source>
</reference>
<keyword evidence="2" id="KW-0963">Cytoplasm</keyword>
<accession>A0AAE6XT26</accession>
<evidence type="ECO:0000259" key="7">
    <source>
        <dbReference type="PROSITE" id="PS50995"/>
    </source>
</evidence>
<feature type="region of interest" description="Disordered" evidence="6">
    <location>
        <begin position="144"/>
        <end position="172"/>
    </location>
</feature>
<dbReference type="PRINTS" id="PR00598">
    <property type="entry name" value="HTHMARR"/>
</dbReference>
<dbReference type="InterPro" id="IPR036388">
    <property type="entry name" value="WH-like_DNA-bd_sf"/>
</dbReference>
<proteinExistence type="predicted"/>
<dbReference type="GO" id="GO:0006950">
    <property type="term" value="P:response to stress"/>
    <property type="evidence" value="ECO:0007669"/>
    <property type="project" value="TreeGrafter"/>
</dbReference>
<evidence type="ECO:0000313" key="8">
    <source>
        <dbReference type="EMBL" id="QIS46254.1"/>
    </source>
</evidence>
<evidence type="ECO:0000256" key="1">
    <source>
        <dbReference type="ARBA" id="ARBA00004496"/>
    </source>
</evidence>
<evidence type="ECO:0000256" key="4">
    <source>
        <dbReference type="ARBA" id="ARBA00023125"/>
    </source>
</evidence>
<dbReference type="AlphaFoldDB" id="A0AAE6XT26"/>
<dbReference type="InterPro" id="IPR000835">
    <property type="entry name" value="HTH_MarR-typ"/>
</dbReference>
<evidence type="ECO:0000256" key="2">
    <source>
        <dbReference type="ARBA" id="ARBA00022490"/>
    </source>
</evidence>
<feature type="compositionally biased region" description="Basic and acidic residues" evidence="6">
    <location>
        <begin position="158"/>
        <end position="172"/>
    </location>
</feature>
<evidence type="ECO:0000256" key="6">
    <source>
        <dbReference type="SAM" id="MobiDB-lite"/>
    </source>
</evidence>
<keyword evidence="5" id="KW-0804">Transcription</keyword>
<dbReference type="InterPro" id="IPR036390">
    <property type="entry name" value="WH_DNA-bd_sf"/>
</dbReference>
<evidence type="ECO:0000256" key="5">
    <source>
        <dbReference type="ARBA" id="ARBA00023163"/>
    </source>
</evidence>
<organism evidence="8 9">
    <name type="scientific">Clavibacter capsici</name>
    <dbReference type="NCBI Taxonomy" id="1874630"/>
    <lineage>
        <taxon>Bacteria</taxon>
        <taxon>Bacillati</taxon>
        <taxon>Actinomycetota</taxon>
        <taxon>Actinomycetes</taxon>
        <taxon>Micrococcales</taxon>
        <taxon>Microbacteriaceae</taxon>
        <taxon>Clavibacter</taxon>
    </lineage>
</organism>
<dbReference type="PANTHER" id="PTHR33164">
    <property type="entry name" value="TRANSCRIPTIONAL REGULATOR, MARR FAMILY"/>
    <property type="match status" value="1"/>
</dbReference>
<name>A0AAE6XT26_9MICO</name>
<dbReference type="GO" id="GO:0003677">
    <property type="term" value="F:DNA binding"/>
    <property type="evidence" value="ECO:0007669"/>
    <property type="project" value="UniProtKB-KW"/>
</dbReference>
<protein>
    <submittedName>
        <fullName evidence="8">MarR family transcriptional regulator</fullName>
    </submittedName>
</protein>
<dbReference type="Pfam" id="PF22381">
    <property type="entry name" value="Staph_reg_Sar_Rot"/>
    <property type="match status" value="1"/>
</dbReference>
<dbReference type="PROSITE" id="PS50995">
    <property type="entry name" value="HTH_MARR_2"/>
    <property type="match status" value="1"/>
</dbReference>
<dbReference type="Gene3D" id="1.10.10.10">
    <property type="entry name" value="Winged helix-like DNA-binding domain superfamily/Winged helix DNA-binding domain"/>
    <property type="match status" value="1"/>
</dbReference>
<dbReference type="InterPro" id="IPR039422">
    <property type="entry name" value="MarR/SlyA-like"/>
</dbReference>
<dbReference type="GO" id="GO:0003700">
    <property type="term" value="F:DNA-binding transcription factor activity"/>
    <property type="evidence" value="ECO:0007669"/>
    <property type="project" value="InterPro"/>
</dbReference>
<dbReference type="SMART" id="SM00347">
    <property type="entry name" value="HTH_MARR"/>
    <property type="match status" value="1"/>
</dbReference>
<keyword evidence="3" id="KW-0805">Transcription regulation</keyword>
<sequence length="172" mass="18182">MAMDPLALESQVCFQAVVAARTVVAVYRPILEPLGLTHTQYLVMLALWERDDRSVSDLGATLQLEPATLTPLLKRLQGAGFVDRARSSADERVVLVSLTPAGRELRDRAMDVPARAAARTGMTVEELVMLRDSLTDVVGRLTGSVADGDGDGGAGADAENRGADAGADHRAA</sequence>
<dbReference type="GO" id="GO:0005737">
    <property type="term" value="C:cytoplasm"/>
    <property type="evidence" value="ECO:0007669"/>
    <property type="project" value="UniProtKB-SubCell"/>
</dbReference>
<keyword evidence="9" id="KW-1185">Reference proteome</keyword>
<dbReference type="PANTHER" id="PTHR33164:SF5">
    <property type="entry name" value="ORGANIC HYDROPEROXIDE RESISTANCE TRANSCRIPTIONAL REGULATOR"/>
    <property type="match status" value="1"/>
</dbReference>
<keyword evidence="4" id="KW-0238">DNA-binding</keyword>
<evidence type="ECO:0000256" key="3">
    <source>
        <dbReference type="ARBA" id="ARBA00023015"/>
    </source>
</evidence>
<comment type="subcellular location">
    <subcellularLocation>
        <location evidence="1">Cytoplasm</location>
    </subcellularLocation>
</comment>